<evidence type="ECO:0000313" key="3">
    <source>
        <dbReference type="Proteomes" id="UP000467327"/>
    </source>
</evidence>
<keyword evidence="3" id="KW-1185">Reference proteome</keyword>
<dbReference type="AlphaFoldDB" id="A0AAD1MAL8"/>
<organism evidence="2 3">
    <name type="scientific">Mycolicibacterium aichiense</name>
    <dbReference type="NCBI Taxonomy" id="1799"/>
    <lineage>
        <taxon>Bacteria</taxon>
        <taxon>Bacillati</taxon>
        <taxon>Actinomycetota</taxon>
        <taxon>Actinomycetes</taxon>
        <taxon>Mycobacteriales</taxon>
        <taxon>Mycobacteriaceae</taxon>
        <taxon>Mycolicibacterium</taxon>
    </lineage>
</organism>
<dbReference type="Proteomes" id="UP000467327">
    <property type="component" value="Chromosome"/>
</dbReference>
<evidence type="ECO:0000313" key="2">
    <source>
        <dbReference type="EMBL" id="BBX07352.1"/>
    </source>
</evidence>
<dbReference type="EMBL" id="AP022561">
    <property type="protein sequence ID" value="BBX07352.1"/>
    <property type="molecule type" value="Genomic_DNA"/>
</dbReference>
<accession>A0AAD1MAL8</accession>
<reference evidence="2 3" key="1">
    <citation type="journal article" date="2019" name="Emerg. Microbes Infect.">
        <title>Comprehensive subspecies identification of 175 nontuberculous mycobacteria species based on 7547 genomic profiles.</title>
        <authorList>
            <person name="Matsumoto Y."/>
            <person name="Kinjo T."/>
            <person name="Motooka D."/>
            <person name="Nabeya D."/>
            <person name="Jung N."/>
            <person name="Uechi K."/>
            <person name="Horii T."/>
            <person name="Iida T."/>
            <person name="Fujita J."/>
            <person name="Nakamura S."/>
        </authorList>
    </citation>
    <scope>NUCLEOTIDE SEQUENCE [LARGE SCALE GENOMIC DNA]</scope>
    <source>
        <strain evidence="2 3">JCM 6376</strain>
    </source>
</reference>
<feature type="transmembrane region" description="Helical" evidence="1">
    <location>
        <begin position="231"/>
        <end position="254"/>
    </location>
</feature>
<keyword evidence="1" id="KW-0812">Transmembrane</keyword>
<sequence>MIQGISGVATRDPHEFLAEQAQAVAARWSKQCDDLRASATAWGKGVLTVGTVIIGGFGLSSVTGIFPIDGHLAWLYASLALASILMMAVAAIWLSRRLSRASRTIVMSADLEVMRARRDKNDESALPHVKHLDDNSFTEAELETIAAVYDVFAELNRPNSLPLEQKYTLKDYLQIALDIERKAESADPDIQAVGQRRLPRAAQIRAEVYATQAKAMAHVIRMRVNEATSGGGTIAAMLLFVASLVTVVMFASFASDTRSTHNNSIEHVRQCAEAAKAYREAQDPRLLNLPESCLKPTRLLALP</sequence>
<gene>
    <name evidence="2" type="ORF">MAIC_21550</name>
</gene>
<name>A0AAD1MAL8_9MYCO</name>
<evidence type="ECO:0008006" key="4">
    <source>
        <dbReference type="Google" id="ProtNLM"/>
    </source>
</evidence>
<evidence type="ECO:0000256" key="1">
    <source>
        <dbReference type="SAM" id="Phobius"/>
    </source>
</evidence>
<dbReference type="KEGG" id="maic:MAIC_21550"/>
<protein>
    <recommendedName>
        <fullName evidence="4">Transmembrane protein</fullName>
    </recommendedName>
</protein>
<feature type="transmembrane region" description="Helical" evidence="1">
    <location>
        <begin position="74"/>
        <end position="94"/>
    </location>
</feature>
<dbReference type="RefSeq" id="WP_147292010.1">
    <property type="nucleotide sequence ID" value="NZ_AP022561.1"/>
</dbReference>
<feature type="transmembrane region" description="Helical" evidence="1">
    <location>
        <begin position="46"/>
        <end position="68"/>
    </location>
</feature>
<keyword evidence="1" id="KW-0472">Membrane</keyword>
<proteinExistence type="predicted"/>
<keyword evidence="1" id="KW-1133">Transmembrane helix</keyword>